<dbReference type="InterPro" id="IPR000073">
    <property type="entry name" value="AB_hydrolase_1"/>
</dbReference>
<keyword evidence="3" id="KW-1185">Reference proteome</keyword>
<dbReference type="SUPFAM" id="SSF53474">
    <property type="entry name" value="alpha/beta-Hydrolases"/>
    <property type="match status" value="1"/>
</dbReference>
<reference evidence="3" key="2">
    <citation type="submission" date="2016-02" db="EMBL/GenBank/DDBJ databases">
        <title>Draft genome sequence of five rapidly growing Mycobacterium species.</title>
        <authorList>
            <person name="Katahira K."/>
            <person name="Gotou Y."/>
            <person name="Iida K."/>
            <person name="Ogura Y."/>
            <person name="Hayashi T."/>
        </authorList>
    </citation>
    <scope>NUCLEOTIDE SEQUENCE [LARGE SCALE GENOMIC DNA]</scope>
    <source>
        <strain evidence="3">JCM15654</strain>
    </source>
</reference>
<dbReference type="GO" id="GO:0003824">
    <property type="term" value="F:catalytic activity"/>
    <property type="evidence" value="ECO:0007669"/>
    <property type="project" value="UniProtKB-ARBA"/>
</dbReference>
<reference evidence="3" key="1">
    <citation type="journal article" date="2016" name="Genome Announc.">
        <title>Draft Genome Sequences of Five Rapidly Growing Mycobacterium Species, M. thermoresistibile, M. fortuitum subsp. acetamidolyticum, M. canariasense, M. brisbanense, and M. novocastrense.</title>
        <authorList>
            <person name="Katahira K."/>
            <person name="Ogura Y."/>
            <person name="Gotoh Y."/>
            <person name="Hayashi T."/>
        </authorList>
    </citation>
    <scope>NUCLEOTIDE SEQUENCE [LARGE SCALE GENOMIC DNA]</scope>
    <source>
        <strain evidence="3">JCM15654</strain>
    </source>
</reference>
<name>A0A124E0K6_9MYCO</name>
<organism evidence="2 3">
    <name type="scientific">Mycolicibacterium brisbanense</name>
    <dbReference type="NCBI Taxonomy" id="146020"/>
    <lineage>
        <taxon>Bacteria</taxon>
        <taxon>Bacillati</taxon>
        <taxon>Actinomycetota</taxon>
        <taxon>Actinomycetes</taxon>
        <taxon>Mycobacteriales</taxon>
        <taxon>Mycobacteriaceae</taxon>
        <taxon>Mycolicibacterium</taxon>
    </lineage>
</organism>
<evidence type="ECO:0000259" key="1">
    <source>
        <dbReference type="Pfam" id="PF12697"/>
    </source>
</evidence>
<dbReference type="STRING" id="146020.RMCB_4909"/>
<protein>
    <submittedName>
        <fullName evidence="2">Lysophospholipase</fullName>
    </submittedName>
</protein>
<dbReference type="AlphaFoldDB" id="A0A124E0K6"/>
<dbReference type="EMBL" id="BCSX01000044">
    <property type="protein sequence ID" value="GAS90813.1"/>
    <property type="molecule type" value="Genomic_DNA"/>
</dbReference>
<dbReference type="Pfam" id="PF12697">
    <property type="entry name" value="Abhydrolase_6"/>
    <property type="match status" value="1"/>
</dbReference>
<dbReference type="Proteomes" id="UP000069620">
    <property type="component" value="Unassembled WGS sequence"/>
</dbReference>
<gene>
    <name evidence="2" type="ORF">RMCB_4909</name>
</gene>
<evidence type="ECO:0000313" key="2">
    <source>
        <dbReference type="EMBL" id="GAS90813.1"/>
    </source>
</evidence>
<comment type="caution">
    <text evidence="2">The sequence shown here is derived from an EMBL/GenBank/DDBJ whole genome shotgun (WGS) entry which is preliminary data.</text>
</comment>
<dbReference type="Gene3D" id="3.40.50.1820">
    <property type="entry name" value="alpha/beta hydrolase"/>
    <property type="match status" value="1"/>
</dbReference>
<dbReference type="InterPro" id="IPR029058">
    <property type="entry name" value="AB_hydrolase_fold"/>
</dbReference>
<dbReference type="PANTHER" id="PTHR43194:SF2">
    <property type="entry name" value="PEROXISOMAL MEMBRANE PROTEIN LPX1"/>
    <property type="match status" value="1"/>
</dbReference>
<dbReference type="InterPro" id="IPR050228">
    <property type="entry name" value="Carboxylesterase_BioH"/>
</dbReference>
<sequence length="263" mass="28206">MCMSAGEHVVLIHGSWSRGDQLAAARAAFEDRGYVVHSPTLRHHELPLHEGAGKIASLSIRDYTDDLVALVADLSSPPLLVGHSQGGLIAQLVAARTSHAGLIAACPPAVGPSGLNRTTARISLPHALQPRPWSKPVYPPSWEQFRQGIAHAHTADTAREVFDGLVCESGRMLFFELALPWLDRAKSAKVDFTAITGPVLVIGAGADRIVPARLGRQTAARYRNGTYVEIPGCDHLVFSGEVLPTTMAHIDDWMAAHNVFGAL</sequence>
<feature type="domain" description="AB hydrolase-1" evidence="1">
    <location>
        <begin position="9"/>
        <end position="238"/>
    </location>
</feature>
<proteinExistence type="predicted"/>
<evidence type="ECO:0000313" key="3">
    <source>
        <dbReference type="Proteomes" id="UP000069620"/>
    </source>
</evidence>
<accession>A0A124E0K6</accession>
<dbReference type="PANTHER" id="PTHR43194">
    <property type="entry name" value="HYDROLASE ALPHA/BETA FOLD FAMILY"/>
    <property type="match status" value="1"/>
</dbReference>